<name>A0A0F9D1G8_9ZZZZ</name>
<comment type="caution">
    <text evidence="1">The sequence shown here is derived from an EMBL/GenBank/DDBJ whole genome shotgun (WGS) entry which is preliminary data.</text>
</comment>
<gene>
    <name evidence="1" type="ORF">LCGC14_2543770</name>
</gene>
<proteinExistence type="predicted"/>
<sequence length="21" mass="2369">VEVHEILVLQGIEPGWRPLLA</sequence>
<evidence type="ECO:0000313" key="1">
    <source>
        <dbReference type="EMBL" id="KKL11641.1"/>
    </source>
</evidence>
<dbReference type="EMBL" id="LAZR01041568">
    <property type="protein sequence ID" value="KKL11641.1"/>
    <property type="molecule type" value="Genomic_DNA"/>
</dbReference>
<reference evidence="1" key="1">
    <citation type="journal article" date="2015" name="Nature">
        <title>Complex archaea that bridge the gap between prokaryotes and eukaryotes.</title>
        <authorList>
            <person name="Spang A."/>
            <person name="Saw J.H."/>
            <person name="Jorgensen S.L."/>
            <person name="Zaremba-Niedzwiedzka K."/>
            <person name="Martijn J."/>
            <person name="Lind A.E."/>
            <person name="van Eijk R."/>
            <person name="Schleper C."/>
            <person name="Guy L."/>
            <person name="Ettema T.J."/>
        </authorList>
    </citation>
    <scope>NUCLEOTIDE SEQUENCE</scope>
</reference>
<feature type="non-terminal residue" evidence="1">
    <location>
        <position position="1"/>
    </location>
</feature>
<accession>A0A0F9D1G8</accession>
<dbReference type="AlphaFoldDB" id="A0A0F9D1G8"/>
<protein>
    <submittedName>
        <fullName evidence="1">Uncharacterized protein</fullName>
    </submittedName>
</protein>
<organism evidence="1">
    <name type="scientific">marine sediment metagenome</name>
    <dbReference type="NCBI Taxonomy" id="412755"/>
    <lineage>
        <taxon>unclassified sequences</taxon>
        <taxon>metagenomes</taxon>
        <taxon>ecological metagenomes</taxon>
    </lineage>
</organism>